<evidence type="ECO:0000313" key="1">
    <source>
        <dbReference type="EMBL" id="NJX15180.1"/>
    </source>
</evidence>
<dbReference type="Proteomes" id="UP000760545">
    <property type="component" value="Unassembled WGS sequence"/>
</dbReference>
<reference evidence="1 2" key="1">
    <citation type="submission" date="2020-03" db="EMBL/GenBank/DDBJ databases">
        <title>Tamlana sp. nov, isolated from XXX.</title>
        <authorList>
            <person name="Cao W.R."/>
        </authorList>
    </citation>
    <scope>NUCLEOTIDE SEQUENCE [LARGE SCALE GENOMIC DNA]</scope>
    <source>
        <strain evidence="1 2">HST1-43</strain>
    </source>
</reference>
<dbReference type="EMBL" id="JAAVJS010000007">
    <property type="protein sequence ID" value="NJX15180.1"/>
    <property type="molecule type" value="Genomic_DNA"/>
</dbReference>
<evidence type="ECO:0008006" key="3">
    <source>
        <dbReference type="Google" id="ProtNLM"/>
    </source>
</evidence>
<keyword evidence="2" id="KW-1185">Reference proteome</keyword>
<sequence>MKGWCVFFHLYNDVPLHLFIDEYGIQKTVPGQVGFSVTGNRRMNFCEFRINKSGYNSYREFTPSADKIEIALIGDSFIEGFNQHYYDSTGKKIENNLGNNVEVYEYGRGDMIWPINCIF</sequence>
<name>A0ABX1D9X8_9FLAO</name>
<dbReference type="RefSeq" id="WP_167917426.1">
    <property type="nucleotide sequence ID" value="NZ_JAAVJS010000007.1"/>
</dbReference>
<comment type="caution">
    <text evidence="1">The sequence shown here is derived from an EMBL/GenBank/DDBJ whole genome shotgun (WGS) entry which is preliminary data.</text>
</comment>
<evidence type="ECO:0000313" key="2">
    <source>
        <dbReference type="Proteomes" id="UP000760545"/>
    </source>
</evidence>
<proteinExistence type="predicted"/>
<protein>
    <recommendedName>
        <fullName evidence="3">SGNH hydrolase-type esterase domain-containing protein</fullName>
    </recommendedName>
</protein>
<gene>
    <name evidence="1" type="ORF">HC176_06725</name>
</gene>
<organism evidence="1 2">
    <name type="scientific">Tamlana crocina</name>
    <dbReference type="NCBI Taxonomy" id="393006"/>
    <lineage>
        <taxon>Bacteria</taxon>
        <taxon>Pseudomonadati</taxon>
        <taxon>Bacteroidota</taxon>
        <taxon>Flavobacteriia</taxon>
        <taxon>Flavobacteriales</taxon>
        <taxon>Flavobacteriaceae</taxon>
        <taxon>Tamlana</taxon>
    </lineage>
</organism>
<accession>A0ABX1D9X8</accession>